<dbReference type="PANTHER" id="PTHR35725:SF3">
    <property type="entry name" value="CLASSICAL ARABINOGALACTAN PROTEIN 25"/>
    <property type="match status" value="1"/>
</dbReference>
<evidence type="ECO:0000256" key="1">
    <source>
        <dbReference type="SAM" id="MobiDB-lite"/>
    </source>
</evidence>
<evidence type="ECO:0000313" key="3">
    <source>
        <dbReference type="Proteomes" id="UP001358586"/>
    </source>
</evidence>
<dbReference type="Proteomes" id="UP001358586">
    <property type="component" value="Chromosome 10"/>
</dbReference>
<feature type="region of interest" description="Disordered" evidence="1">
    <location>
        <begin position="51"/>
        <end position="85"/>
    </location>
</feature>
<name>A0ABR0NH67_GOSAR</name>
<gene>
    <name evidence="2" type="ORF">PVK06_035575</name>
</gene>
<dbReference type="InterPro" id="IPR039346">
    <property type="entry name" value="AGP25/26"/>
</dbReference>
<reference evidence="2 3" key="1">
    <citation type="submission" date="2023-03" db="EMBL/GenBank/DDBJ databases">
        <title>WGS of Gossypium arboreum.</title>
        <authorList>
            <person name="Yu D."/>
        </authorList>
    </citation>
    <scope>NUCLEOTIDE SEQUENCE [LARGE SCALE GENOMIC DNA]</scope>
    <source>
        <tissue evidence="2">Leaf</tissue>
    </source>
</reference>
<dbReference type="EMBL" id="JARKNE010000010">
    <property type="protein sequence ID" value="KAK5794353.1"/>
    <property type="molecule type" value="Genomic_DNA"/>
</dbReference>
<feature type="region of interest" description="Disordered" evidence="1">
    <location>
        <begin position="17"/>
        <end position="38"/>
    </location>
</feature>
<feature type="region of interest" description="Disordered" evidence="1">
    <location>
        <begin position="136"/>
        <end position="161"/>
    </location>
</feature>
<keyword evidence="3" id="KW-1185">Reference proteome</keyword>
<evidence type="ECO:0000313" key="2">
    <source>
        <dbReference type="EMBL" id="KAK5794353.1"/>
    </source>
</evidence>
<feature type="compositionally biased region" description="Low complexity" evidence="1">
    <location>
        <begin position="53"/>
        <end position="68"/>
    </location>
</feature>
<dbReference type="PANTHER" id="PTHR35725">
    <property type="entry name" value="CLASSICAL ARABINOGALACTAN PROTEIN 26"/>
    <property type="match status" value="1"/>
</dbReference>
<comment type="caution">
    <text evidence="2">The sequence shown here is derived from an EMBL/GenBank/DDBJ whole genome shotgun (WGS) entry which is preliminary data.</text>
</comment>
<accession>A0ABR0NH67</accession>
<feature type="compositionally biased region" description="Low complexity" evidence="1">
    <location>
        <begin position="17"/>
        <end position="35"/>
    </location>
</feature>
<sequence length="161" mass="16660">MIMYFIASSPLPSLASRLSSDTPTISASPVSVSDPPLSPFQPLSPDIAPLLPSPGGVVPTSGSSMPTIPSTPSPPNPDDFIAPGPTSAFEPFGPLPVSSSSPIFLLSSLHLTTFSVLILWPGGTFFTKAGNIHGKFENTQPNQAPSQNFSQFGGDHSGDLL</sequence>
<feature type="compositionally biased region" description="Polar residues" evidence="1">
    <location>
        <begin position="137"/>
        <end position="151"/>
    </location>
</feature>
<organism evidence="2 3">
    <name type="scientific">Gossypium arboreum</name>
    <name type="common">Tree cotton</name>
    <name type="synonym">Gossypium nanking</name>
    <dbReference type="NCBI Taxonomy" id="29729"/>
    <lineage>
        <taxon>Eukaryota</taxon>
        <taxon>Viridiplantae</taxon>
        <taxon>Streptophyta</taxon>
        <taxon>Embryophyta</taxon>
        <taxon>Tracheophyta</taxon>
        <taxon>Spermatophyta</taxon>
        <taxon>Magnoliopsida</taxon>
        <taxon>eudicotyledons</taxon>
        <taxon>Gunneridae</taxon>
        <taxon>Pentapetalae</taxon>
        <taxon>rosids</taxon>
        <taxon>malvids</taxon>
        <taxon>Malvales</taxon>
        <taxon>Malvaceae</taxon>
        <taxon>Malvoideae</taxon>
        <taxon>Gossypium</taxon>
    </lineage>
</organism>
<proteinExistence type="predicted"/>
<protein>
    <submittedName>
        <fullName evidence="2">Uncharacterized protein</fullName>
    </submittedName>
</protein>